<dbReference type="InterPro" id="IPR003347">
    <property type="entry name" value="JmjC_dom"/>
</dbReference>
<feature type="domain" description="JmjC" evidence="1">
    <location>
        <begin position="128"/>
        <end position="266"/>
    </location>
</feature>
<reference evidence="2" key="1">
    <citation type="submission" date="2021-01" db="EMBL/GenBank/DDBJ databases">
        <authorList>
            <person name="Corre E."/>
            <person name="Pelletier E."/>
            <person name="Niang G."/>
            <person name="Scheremetjew M."/>
            <person name="Finn R."/>
            <person name="Kale V."/>
            <person name="Holt S."/>
            <person name="Cochrane G."/>
            <person name="Meng A."/>
            <person name="Brown T."/>
            <person name="Cohen L."/>
        </authorList>
    </citation>
    <scope>NUCLEOTIDE SEQUENCE</scope>
    <source>
        <strain evidence="2">CCMP1510</strain>
    </source>
</reference>
<dbReference type="Pfam" id="PF08007">
    <property type="entry name" value="JmjC_2"/>
    <property type="match status" value="1"/>
</dbReference>
<dbReference type="PROSITE" id="PS51184">
    <property type="entry name" value="JMJC"/>
    <property type="match status" value="1"/>
</dbReference>
<dbReference type="SUPFAM" id="SSF51197">
    <property type="entry name" value="Clavaminate synthase-like"/>
    <property type="match status" value="1"/>
</dbReference>
<sequence length="467" mass="52217">MLLFGFLVTGFHLHGRRLRPNNVMSSSKLNEKFIETNGSEELFSEFSRAWRERKPLLARGAVHCPDFDANAIAGLALEADVPGRLIRGEDKDTEHAPLNESVLTQLERSHWTILVNDAEIYLPEAADFSQKVFTSEWAAPYAWLRDDCMLSVSAPLGGVGPHVDSNDVLLIQCAGRRRWSIESKPVSRLQEKARLDTTKKLRCLTEFQADLSWELDPGDLLFVPARIPHDGIALTSDYDQFCITCSLGFRTEHSAQILLEDFVLSQDIVVDENDFSRLLSSIEATSHGTLPPETIEVFRKGLMTALEARLNDEFSLISFLGQLTTTPRDPTAQQLDDACWQHTLADHLGGEIVPYTEDSFENLMKFNNDHFILHHAPGARFLLAPLSVDTPNESEAILAINGRIALRVSKTSRPLADALTDHRKLKGTELYALLPSSTKGGGRYRQQALDILHTLLRSGVLLLIRMI</sequence>
<accession>A0A7S3NH09</accession>
<proteinExistence type="predicted"/>
<dbReference type="EMBL" id="HBIJ01000929">
    <property type="protein sequence ID" value="CAE0359959.1"/>
    <property type="molecule type" value="Transcribed_RNA"/>
</dbReference>
<dbReference type="Gene3D" id="3.40.366.30">
    <property type="entry name" value="50S ribosomal protein L16 arginine hydroxylase, Chain A, Domain 2"/>
    <property type="match status" value="1"/>
</dbReference>
<dbReference type="Gene3D" id="2.60.120.650">
    <property type="entry name" value="Cupin"/>
    <property type="match status" value="1"/>
</dbReference>
<name>A0A7S3NH09_9STRA</name>
<evidence type="ECO:0000259" key="1">
    <source>
        <dbReference type="PROSITE" id="PS51184"/>
    </source>
</evidence>
<organism evidence="2">
    <name type="scientific">Aureoumbra lagunensis</name>
    <dbReference type="NCBI Taxonomy" id="44058"/>
    <lineage>
        <taxon>Eukaryota</taxon>
        <taxon>Sar</taxon>
        <taxon>Stramenopiles</taxon>
        <taxon>Ochrophyta</taxon>
        <taxon>Pelagophyceae</taxon>
        <taxon>Pelagomonadales</taxon>
        <taxon>Aureoumbra</taxon>
    </lineage>
</organism>
<gene>
    <name evidence="2" type="ORF">ALAG00032_LOCUS688</name>
</gene>
<protein>
    <recommendedName>
        <fullName evidence="1">JmjC domain-containing protein</fullName>
    </recommendedName>
</protein>
<dbReference type="AlphaFoldDB" id="A0A7S3NH09"/>
<evidence type="ECO:0000313" key="2">
    <source>
        <dbReference type="EMBL" id="CAE0359959.1"/>
    </source>
</evidence>